<evidence type="ECO:0000313" key="1">
    <source>
        <dbReference type="Proteomes" id="UP000887576"/>
    </source>
</evidence>
<reference evidence="2" key="1">
    <citation type="submission" date="2022-11" db="UniProtKB">
        <authorList>
            <consortium name="WormBaseParasite"/>
        </authorList>
    </citation>
    <scope>IDENTIFICATION</scope>
</reference>
<accession>A0AC34R1J7</accession>
<dbReference type="Proteomes" id="UP000887576">
    <property type="component" value="Unplaced"/>
</dbReference>
<name>A0AC34R1J7_9BILA</name>
<sequence>MNFLPEKLDADSARNIRNSIVNALKLSITPVSLDKRDQWPVNTNCYIKGDILSSGDFGTVKVADCRDPVFGFSGNETRRCVVKTVYFRRRIENLLIEKFQQRNQLLVSVDEKIYRFWKRTIMDIYVLTRCRHENLMHAHALFVADDDLHIVIPRCYNLRTLIDMYRVRHDSEPCPVAVIARIIRQLCVGLDFLNSAGIAH</sequence>
<proteinExistence type="predicted"/>
<evidence type="ECO:0000313" key="2">
    <source>
        <dbReference type="WBParaSite" id="JU765_v2.g2637.t1"/>
    </source>
</evidence>
<organism evidence="1 2">
    <name type="scientific">Panagrolaimus sp. JU765</name>
    <dbReference type="NCBI Taxonomy" id="591449"/>
    <lineage>
        <taxon>Eukaryota</taxon>
        <taxon>Metazoa</taxon>
        <taxon>Ecdysozoa</taxon>
        <taxon>Nematoda</taxon>
        <taxon>Chromadorea</taxon>
        <taxon>Rhabditida</taxon>
        <taxon>Tylenchina</taxon>
        <taxon>Panagrolaimomorpha</taxon>
        <taxon>Panagrolaimoidea</taxon>
        <taxon>Panagrolaimidae</taxon>
        <taxon>Panagrolaimus</taxon>
    </lineage>
</organism>
<dbReference type="WBParaSite" id="JU765_v2.g2637.t1">
    <property type="protein sequence ID" value="JU765_v2.g2637.t1"/>
    <property type="gene ID" value="JU765_v2.g2637"/>
</dbReference>
<protein>
    <submittedName>
        <fullName evidence="2">Protein kinase domain-containing protein</fullName>
    </submittedName>
</protein>